<evidence type="ECO:0000313" key="3">
    <source>
        <dbReference type="Proteomes" id="UP000287166"/>
    </source>
</evidence>
<keyword evidence="3" id="KW-1185">Reference proteome</keyword>
<organism evidence="2 3">
    <name type="scientific">Sparassis crispa</name>
    <dbReference type="NCBI Taxonomy" id="139825"/>
    <lineage>
        <taxon>Eukaryota</taxon>
        <taxon>Fungi</taxon>
        <taxon>Dikarya</taxon>
        <taxon>Basidiomycota</taxon>
        <taxon>Agaricomycotina</taxon>
        <taxon>Agaricomycetes</taxon>
        <taxon>Polyporales</taxon>
        <taxon>Sparassidaceae</taxon>
        <taxon>Sparassis</taxon>
    </lineage>
</organism>
<dbReference type="Pfam" id="PF08293">
    <property type="entry name" value="MRP-S33"/>
    <property type="match status" value="1"/>
</dbReference>
<gene>
    <name evidence="2" type="ORF">SCP_0412130</name>
</gene>
<evidence type="ECO:0000313" key="2">
    <source>
        <dbReference type="EMBL" id="GBE82826.1"/>
    </source>
</evidence>
<feature type="region of interest" description="Disordered" evidence="1">
    <location>
        <begin position="35"/>
        <end position="63"/>
    </location>
</feature>
<accession>A0A401GKZ3</accession>
<dbReference type="GeneID" id="38779743"/>
<dbReference type="InParanoid" id="A0A401GKZ3"/>
<proteinExistence type="predicted"/>
<dbReference type="AlphaFoldDB" id="A0A401GKZ3"/>
<dbReference type="RefSeq" id="XP_027613739.1">
    <property type="nucleotide sequence ID" value="XM_027757938.1"/>
</dbReference>
<feature type="compositionally biased region" description="Basic and acidic residues" evidence="1">
    <location>
        <begin position="52"/>
        <end position="63"/>
    </location>
</feature>
<protein>
    <submittedName>
        <fullName evidence="2">Uncharacterized protein</fullName>
    </submittedName>
</protein>
<dbReference type="EMBL" id="BFAD01000004">
    <property type="protein sequence ID" value="GBE82826.1"/>
    <property type="molecule type" value="Genomic_DNA"/>
</dbReference>
<dbReference type="Proteomes" id="UP000287166">
    <property type="component" value="Unassembled WGS sequence"/>
</dbReference>
<reference evidence="2 3" key="1">
    <citation type="journal article" date="2018" name="Sci. Rep.">
        <title>Genome sequence of the cauliflower mushroom Sparassis crispa (Hanabiratake) and its association with beneficial usage.</title>
        <authorList>
            <person name="Kiyama R."/>
            <person name="Furutani Y."/>
            <person name="Kawaguchi K."/>
            <person name="Nakanishi T."/>
        </authorList>
    </citation>
    <scope>NUCLEOTIDE SEQUENCE [LARGE SCALE GENOMIC DNA]</scope>
</reference>
<sequence length="63" mass="7293">MVNYYPPRLTVTQFNRMCRGEWSIVDPDEEMRLQDVAAKKKRGKGVPKKAKSAAESRRAGKRR</sequence>
<evidence type="ECO:0000256" key="1">
    <source>
        <dbReference type="SAM" id="MobiDB-lite"/>
    </source>
</evidence>
<feature type="compositionally biased region" description="Basic residues" evidence="1">
    <location>
        <begin position="39"/>
        <end position="51"/>
    </location>
</feature>
<dbReference type="InterPro" id="IPR013219">
    <property type="entry name" value="Ribosomal_mS33"/>
</dbReference>
<dbReference type="OrthoDB" id="2257454at2759"/>
<name>A0A401GKZ3_9APHY</name>
<comment type="caution">
    <text evidence="2">The sequence shown here is derived from an EMBL/GenBank/DDBJ whole genome shotgun (WGS) entry which is preliminary data.</text>
</comment>